<comment type="caution">
    <text evidence="2">The sequence shown here is derived from an EMBL/GenBank/DDBJ whole genome shotgun (WGS) entry which is preliminary data.</text>
</comment>
<keyword evidence="2" id="KW-0378">Hydrolase</keyword>
<keyword evidence="3" id="KW-1185">Reference proteome</keyword>
<protein>
    <submittedName>
        <fullName evidence="2">Beta-lactamase class C</fullName>
        <ecNumber evidence="2">3.5.2.6</ecNumber>
    </submittedName>
</protein>
<gene>
    <name evidence="2" type="ORF">J2S07_001165</name>
</gene>
<proteinExistence type="predicted"/>
<dbReference type="EC" id="3.5.2.6" evidence="2"/>
<evidence type="ECO:0000313" key="2">
    <source>
        <dbReference type="EMBL" id="MDQ0154861.1"/>
    </source>
</evidence>
<dbReference type="Gene3D" id="3.40.710.10">
    <property type="entry name" value="DD-peptidase/beta-lactamase superfamily"/>
    <property type="match status" value="1"/>
</dbReference>
<evidence type="ECO:0000313" key="3">
    <source>
        <dbReference type="Proteomes" id="UP001231362"/>
    </source>
</evidence>
<dbReference type="PANTHER" id="PTHR46825:SF8">
    <property type="entry name" value="BETA-LACTAMASE-RELATED"/>
    <property type="match status" value="1"/>
</dbReference>
<dbReference type="Pfam" id="PF00144">
    <property type="entry name" value="Beta-lactamase"/>
    <property type="match status" value="1"/>
</dbReference>
<dbReference type="Proteomes" id="UP001231362">
    <property type="component" value="Unassembled WGS sequence"/>
</dbReference>
<dbReference type="SUPFAM" id="SSF56601">
    <property type="entry name" value="beta-lactamase/transpeptidase-like"/>
    <property type="match status" value="1"/>
</dbReference>
<evidence type="ECO:0000259" key="1">
    <source>
        <dbReference type="Pfam" id="PF00144"/>
    </source>
</evidence>
<dbReference type="EMBL" id="JAUSTU010000004">
    <property type="protein sequence ID" value="MDQ0154861.1"/>
    <property type="molecule type" value="Genomic_DNA"/>
</dbReference>
<name>A0ABT9V1S2_9BACL</name>
<dbReference type="GO" id="GO:0008800">
    <property type="term" value="F:beta-lactamase activity"/>
    <property type="evidence" value="ECO:0007669"/>
    <property type="project" value="UniProtKB-EC"/>
</dbReference>
<dbReference type="InterPro" id="IPR012338">
    <property type="entry name" value="Beta-lactam/transpept-like"/>
</dbReference>
<feature type="domain" description="Beta-lactamase-related" evidence="1">
    <location>
        <begin position="8"/>
        <end position="317"/>
    </location>
</feature>
<dbReference type="InterPro" id="IPR001466">
    <property type="entry name" value="Beta-lactam-related"/>
</dbReference>
<accession>A0ABT9V1S2</accession>
<dbReference type="PANTHER" id="PTHR46825">
    <property type="entry name" value="D-ALANYL-D-ALANINE-CARBOXYPEPTIDASE/ENDOPEPTIDASE AMPH"/>
    <property type="match status" value="1"/>
</dbReference>
<sequence>MNYENEWNDLIQPYVEKRPNLVLTVGIIKNNKKEFFTKTNNATMDIHDPANLIYEIGSITKVFTSTLLAKAILENQIHLDDPITKFIPSLVNNKSLNEKPVTIRHLTTHTAGIPSIPMKYYIKVLFSKGKRTNPYKFLTYGEILKYLEDYNFQKAKRGFSYSNTGTGILGFILTQLYESDYETVIQQEICQPLSLINTKIQLNEEQQQYLVQGHNQKHKPVNNWDFASLEGAGAIRSTVSDLLSFLGAHMNGVPPYFSLTHDILFEEKDIAIGMNWVIDKKRNVIWHNGGTGGYSSFLGFNKEKQIGVVILSNYQPSFSKNDSVDQIGFDFLDKLAADN</sequence>
<dbReference type="RefSeq" id="WP_307149445.1">
    <property type="nucleotide sequence ID" value="NZ_JAUSTU010000004.1"/>
</dbReference>
<reference evidence="2 3" key="1">
    <citation type="submission" date="2023-07" db="EMBL/GenBank/DDBJ databases">
        <title>Genomic Encyclopedia of Type Strains, Phase IV (KMG-IV): sequencing the most valuable type-strain genomes for metagenomic binning, comparative biology and taxonomic classification.</title>
        <authorList>
            <person name="Goeker M."/>
        </authorList>
    </citation>
    <scope>NUCLEOTIDE SEQUENCE [LARGE SCALE GENOMIC DNA]</scope>
    <source>
        <strain evidence="2 3">DSM 23948</strain>
    </source>
</reference>
<organism evidence="2 3">
    <name type="scientific">Anoxybacillus andreesenii</name>
    <dbReference type="NCBI Taxonomy" id="1325932"/>
    <lineage>
        <taxon>Bacteria</taxon>
        <taxon>Bacillati</taxon>
        <taxon>Bacillota</taxon>
        <taxon>Bacilli</taxon>
        <taxon>Bacillales</taxon>
        <taxon>Anoxybacillaceae</taxon>
        <taxon>Anoxybacillus</taxon>
    </lineage>
</organism>
<dbReference type="InterPro" id="IPR050491">
    <property type="entry name" value="AmpC-like"/>
</dbReference>